<reference evidence="5 6" key="1">
    <citation type="submission" date="2020-08" db="EMBL/GenBank/DDBJ databases">
        <title>Genomic Encyclopedia of Type Strains, Phase IV (KMG-V): Genome sequencing to study the core and pangenomes of soil and plant-associated prokaryotes.</title>
        <authorList>
            <person name="Whitman W."/>
        </authorList>
    </citation>
    <scope>NUCLEOTIDE SEQUENCE [LARGE SCALE GENOMIC DNA]</scope>
    <source>
        <strain evidence="5 6">MP601</strain>
    </source>
</reference>
<dbReference type="CDD" id="cd06976">
    <property type="entry name" value="cupin_MtlR-like_N"/>
    <property type="match status" value="1"/>
</dbReference>
<dbReference type="AlphaFoldDB" id="A0A841JMM5"/>
<dbReference type="SUPFAM" id="SSF46689">
    <property type="entry name" value="Homeodomain-like"/>
    <property type="match status" value="2"/>
</dbReference>
<dbReference type="PROSITE" id="PS01124">
    <property type="entry name" value="HTH_ARAC_FAMILY_2"/>
    <property type="match status" value="1"/>
</dbReference>
<dbReference type="Proteomes" id="UP000548326">
    <property type="component" value="Unassembled WGS sequence"/>
</dbReference>
<feature type="domain" description="HTH araC/xylS-type" evidence="4">
    <location>
        <begin position="186"/>
        <end position="284"/>
    </location>
</feature>
<accession>A0A841JMM5</accession>
<gene>
    <name evidence="5" type="ORF">HDF22_004125</name>
</gene>
<dbReference type="PANTHER" id="PTHR43280:SF2">
    <property type="entry name" value="HTH-TYPE TRANSCRIPTIONAL REGULATOR EXSA"/>
    <property type="match status" value="1"/>
</dbReference>
<name>A0A841JMM5_9SPHI</name>
<evidence type="ECO:0000256" key="3">
    <source>
        <dbReference type="ARBA" id="ARBA00023163"/>
    </source>
</evidence>
<dbReference type="InterPro" id="IPR009057">
    <property type="entry name" value="Homeodomain-like_sf"/>
</dbReference>
<dbReference type="InterPro" id="IPR018060">
    <property type="entry name" value="HTH_AraC"/>
</dbReference>
<dbReference type="Pfam" id="PF02311">
    <property type="entry name" value="AraC_binding"/>
    <property type="match status" value="1"/>
</dbReference>
<dbReference type="Gene3D" id="1.10.10.60">
    <property type="entry name" value="Homeodomain-like"/>
    <property type="match status" value="2"/>
</dbReference>
<dbReference type="Pfam" id="PF12833">
    <property type="entry name" value="HTH_18"/>
    <property type="match status" value="1"/>
</dbReference>
<sequence>MIKASYEVLQPANSQSFLVRKFDKLAFDAPYHFHEEYELTCVIRGTGKRYVGSHMEDFVSGDLVLLGPNLPHCWKLESGEIPIEDASAIVIQFNDAFLGDEFFNKFELQHIKQLFQKSACGILFHSDTQKEVKELLLKLADEKSNFRILISLLEILQRMASSDEYILLDQHRVIAERSLAERERINPVLAYLVENFRKQVSLDAAASIANMTTNAFCKYFKKVTRKTFMETIIEYRLNYAIQQLVQTDKPISEISFESGFGDVSHFYKMFKAKMHLSPLNYRKRFMRNLLSDGKKQSA</sequence>
<dbReference type="SUPFAM" id="SSF51182">
    <property type="entry name" value="RmlC-like cupins"/>
    <property type="match status" value="1"/>
</dbReference>
<keyword evidence="3" id="KW-0804">Transcription</keyword>
<keyword evidence="1" id="KW-0805">Transcription regulation</keyword>
<keyword evidence="2 5" id="KW-0238">DNA-binding</keyword>
<dbReference type="GO" id="GO:0003700">
    <property type="term" value="F:DNA-binding transcription factor activity"/>
    <property type="evidence" value="ECO:0007669"/>
    <property type="project" value="InterPro"/>
</dbReference>
<protein>
    <submittedName>
        <fullName evidence="5">AraC-like DNA-binding protein</fullName>
    </submittedName>
</protein>
<evidence type="ECO:0000259" key="4">
    <source>
        <dbReference type="PROSITE" id="PS01124"/>
    </source>
</evidence>
<evidence type="ECO:0000313" key="6">
    <source>
        <dbReference type="Proteomes" id="UP000548326"/>
    </source>
</evidence>
<dbReference type="PANTHER" id="PTHR43280">
    <property type="entry name" value="ARAC-FAMILY TRANSCRIPTIONAL REGULATOR"/>
    <property type="match status" value="1"/>
</dbReference>
<dbReference type="RefSeq" id="WP_183588926.1">
    <property type="nucleotide sequence ID" value="NZ_JACHCA010000012.1"/>
</dbReference>
<dbReference type="InterPro" id="IPR003313">
    <property type="entry name" value="AraC-bd"/>
</dbReference>
<dbReference type="InterPro" id="IPR014710">
    <property type="entry name" value="RmlC-like_jellyroll"/>
</dbReference>
<dbReference type="InterPro" id="IPR011051">
    <property type="entry name" value="RmlC_Cupin_sf"/>
</dbReference>
<dbReference type="SMART" id="SM00342">
    <property type="entry name" value="HTH_ARAC"/>
    <property type="match status" value="1"/>
</dbReference>
<evidence type="ECO:0000256" key="1">
    <source>
        <dbReference type="ARBA" id="ARBA00023015"/>
    </source>
</evidence>
<dbReference type="Gene3D" id="2.60.120.10">
    <property type="entry name" value="Jelly Rolls"/>
    <property type="match status" value="1"/>
</dbReference>
<evidence type="ECO:0000313" key="5">
    <source>
        <dbReference type="EMBL" id="MBB6129988.1"/>
    </source>
</evidence>
<organism evidence="5 6">
    <name type="scientific">Mucilaginibacter lappiensis</name>
    <dbReference type="NCBI Taxonomy" id="354630"/>
    <lineage>
        <taxon>Bacteria</taxon>
        <taxon>Pseudomonadati</taxon>
        <taxon>Bacteroidota</taxon>
        <taxon>Sphingobacteriia</taxon>
        <taxon>Sphingobacteriales</taxon>
        <taxon>Sphingobacteriaceae</taxon>
        <taxon>Mucilaginibacter</taxon>
    </lineage>
</organism>
<dbReference type="GO" id="GO:0043565">
    <property type="term" value="F:sequence-specific DNA binding"/>
    <property type="evidence" value="ECO:0007669"/>
    <property type="project" value="InterPro"/>
</dbReference>
<dbReference type="EMBL" id="JACHCA010000012">
    <property type="protein sequence ID" value="MBB6129988.1"/>
    <property type="molecule type" value="Genomic_DNA"/>
</dbReference>
<proteinExistence type="predicted"/>
<comment type="caution">
    <text evidence="5">The sequence shown here is derived from an EMBL/GenBank/DDBJ whole genome shotgun (WGS) entry which is preliminary data.</text>
</comment>
<evidence type="ECO:0000256" key="2">
    <source>
        <dbReference type="ARBA" id="ARBA00023125"/>
    </source>
</evidence>